<evidence type="ECO:0000313" key="2">
    <source>
        <dbReference type="EMBL" id="KAJ1148752.1"/>
    </source>
</evidence>
<dbReference type="Proteomes" id="UP001066276">
    <property type="component" value="Chromosome 5"/>
</dbReference>
<accession>A0AAV7R7M2</accession>
<name>A0AAV7R7M2_PLEWA</name>
<proteinExistence type="predicted"/>
<gene>
    <name evidence="2" type="ORF">NDU88_001578</name>
</gene>
<protein>
    <submittedName>
        <fullName evidence="2">Uncharacterized protein</fullName>
    </submittedName>
</protein>
<evidence type="ECO:0000313" key="3">
    <source>
        <dbReference type="Proteomes" id="UP001066276"/>
    </source>
</evidence>
<dbReference type="AlphaFoldDB" id="A0AAV7R7M2"/>
<organism evidence="2 3">
    <name type="scientific">Pleurodeles waltl</name>
    <name type="common">Iberian ribbed newt</name>
    <dbReference type="NCBI Taxonomy" id="8319"/>
    <lineage>
        <taxon>Eukaryota</taxon>
        <taxon>Metazoa</taxon>
        <taxon>Chordata</taxon>
        <taxon>Craniata</taxon>
        <taxon>Vertebrata</taxon>
        <taxon>Euteleostomi</taxon>
        <taxon>Amphibia</taxon>
        <taxon>Batrachia</taxon>
        <taxon>Caudata</taxon>
        <taxon>Salamandroidea</taxon>
        <taxon>Salamandridae</taxon>
        <taxon>Pleurodelinae</taxon>
        <taxon>Pleurodeles</taxon>
    </lineage>
</organism>
<comment type="caution">
    <text evidence="2">The sequence shown here is derived from an EMBL/GenBank/DDBJ whole genome shotgun (WGS) entry which is preliminary data.</text>
</comment>
<feature type="compositionally biased region" description="Basic and acidic residues" evidence="1">
    <location>
        <begin position="22"/>
        <end position="39"/>
    </location>
</feature>
<feature type="region of interest" description="Disordered" evidence="1">
    <location>
        <begin position="1"/>
        <end position="70"/>
    </location>
</feature>
<dbReference type="EMBL" id="JANPWB010000009">
    <property type="protein sequence ID" value="KAJ1148752.1"/>
    <property type="molecule type" value="Genomic_DNA"/>
</dbReference>
<feature type="compositionally biased region" description="Basic and acidic residues" evidence="1">
    <location>
        <begin position="1"/>
        <end position="15"/>
    </location>
</feature>
<keyword evidence="3" id="KW-1185">Reference proteome</keyword>
<reference evidence="2" key="1">
    <citation type="journal article" date="2022" name="bioRxiv">
        <title>Sequencing and chromosome-scale assembly of the giantPleurodeles waltlgenome.</title>
        <authorList>
            <person name="Brown T."/>
            <person name="Elewa A."/>
            <person name="Iarovenko S."/>
            <person name="Subramanian E."/>
            <person name="Araus A.J."/>
            <person name="Petzold A."/>
            <person name="Susuki M."/>
            <person name="Suzuki K.-i.T."/>
            <person name="Hayashi T."/>
            <person name="Toyoda A."/>
            <person name="Oliveira C."/>
            <person name="Osipova E."/>
            <person name="Leigh N.D."/>
            <person name="Simon A."/>
            <person name="Yun M.H."/>
        </authorList>
    </citation>
    <scope>NUCLEOTIDE SEQUENCE</scope>
    <source>
        <strain evidence="2">20211129_DDA</strain>
        <tissue evidence="2">Liver</tissue>
    </source>
</reference>
<feature type="compositionally biased region" description="Basic residues" evidence="1">
    <location>
        <begin position="53"/>
        <end position="70"/>
    </location>
</feature>
<sequence>MDRVTLVRLKERTDTFEGGDEEREKGDAEQKKREDVEQERIEDDAESTGASRIAKRAKRSPASRLLRSVR</sequence>
<evidence type="ECO:0000256" key="1">
    <source>
        <dbReference type="SAM" id="MobiDB-lite"/>
    </source>
</evidence>